<keyword evidence="1" id="KW-0812">Transmembrane</keyword>
<comment type="caution">
    <text evidence="2">The sequence shown here is derived from an EMBL/GenBank/DDBJ whole genome shotgun (WGS) entry which is preliminary data.</text>
</comment>
<feature type="transmembrane region" description="Helical" evidence="1">
    <location>
        <begin position="77"/>
        <end position="98"/>
    </location>
</feature>
<feature type="transmembrane region" description="Helical" evidence="1">
    <location>
        <begin position="187"/>
        <end position="204"/>
    </location>
</feature>
<sequence>MDSRDVVGVTLIAGLVIFMIGAVRWRLSYEHPDETSLPLMHTDKWRRAWIHIWMLVAAFVTPAGVAGIATLPGAGAFAAMAATVYAIGSAAWVVSLAFRLTIVPWAAERTATTGQIPETFPPFDAWAESLFVIQMAASYGAYALLGAAVLAGDLAPTWVGWLGVGWGVIFLVGFALTRSAGPFSPPFWAHTYTGLVGVVLLATAG</sequence>
<keyword evidence="1" id="KW-0472">Membrane</keyword>
<dbReference type="EMBL" id="JBHRZH010000022">
    <property type="protein sequence ID" value="MFC3764015.1"/>
    <property type="molecule type" value="Genomic_DNA"/>
</dbReference>
<evidence type="ECO:0000313" key="3">
    <source>
        <dbReference type="Proteomes" id="UP001595699"/>
    </source>
</evidence>
<feature type="transmembrane region" description="Helical" evidence="1">
    <location>
        <begin position="130"/>
        <end position="152"/>
    </location>
</feature>
<evidence type="ECO:0008006" key="4">
    <source>
        <dbReference type="Google" id="ProtNLM"/>
    </source>
</evidence>
<protein>
    <recommendedName>
        <fullName evidence="4">Integral membrane protein</fullName>
    </recommendedName>
</protein>
<evidence type="ECO:0000256" key="1">
    <source>
        <dbReference type="SAM" id="Phobius"/>
    </source>
</evidence>
<feature type="transmembrane region" description="Helical" evidence="1">
    <location>
        <begin position="48"/>
        <end position="71"/>
    </location>
</feature>
<accession>A0ABV7YFA1</accession>
<proteinExistence type="predicted"/>
<feature type="transmembrane region" description="Helical" evidence="1">
    <location>
        <begin position="158"/>
        <end position="175"/>
    </location>
</feature>
<evidence type="ECO:0000313" key="2">
    <source>
        <dbReference type="EMBL" id="MFC3764015.1"/>
    </source>
</evidence>
<name>A0ABV7YFA1_9ACTN</name>
<keyword evidence="3" id="KW-1185">Reference proteome</keyword>
<keyword evidence="1" id="KW-1133">Transmembrane helix</keyword>
<organism evidence="2 3">
    <name type="scientific">Tenggerimyces flavus</name>
    <dbReference type="NCBI Taxonomy" id="1708749"/>
    <lineage>
        <taxon>Bacteria</taxon>
        <taxon>Bacillati</taxon>
        <taxon>Actinomycetota</taxon>
        <taxon>Actinomycetes</taxon>
        <taxon>Propionibacteriales</taxon>
        <taxon>Nocardioidaceae</taxon>
        <taxon>Tenggerimyces</taxon>
    </lineage>
</organism>
<feature type="transmembrane region" description="Helical" evidence="1">
    <location>
        <begin position="6"/>
        <end position="27"/>
    </location>
</feature>
<reference evidence="3" key="1">
    <citation type="journal article" date="2019" name="Int. J. Syst. Evol. Microbiol.">
        <title>The Global Catalogue of Microorganisms (GCM) 10K type strain sequencing project: providing services to taxonomists for standard genome sequencing and annotation.</title>
        <authorList>
            <consortium name="The Broad Institute Genomics Platform"/>
            <consortium name="The Broad Institute Genome Sequencing Center for Infectious Disease"/>
            <person name="Wu L."/>
            <person name="Ma J."/>
        </authorList>
    </citation>
    <scope>NUCLEOTIDE SEQUENCE [LARGE SCALE GENOMIC DNA]</scope>
    <source>
        <strain evidence="3">CGMCC 4.7241</strain>
    </source>
</reference>
<dbReference type="RefSeq" id="WP_205116162.1">
    <property type="nucleotide sequence ID" value="NZ_JAFBCM010000001.1"/>
</dbReference>
<gene>
    <name evidence="2" type="ORF">ACFOUW_24490</name>
</gene>
<dbReference type="Proteomes" id="UP001595699">
    <property type="component" value="Unassembled WGS sequence"/>
</dbReference>